<feature type="domain" description="VTT" evidence="12">
    <location>
        <begin position="162"/>
        <end position="275"/>
    </location>
</feature>
<dbReference type="InterPro" id="IPR032816">
    <property type="entry name" value="VTT_dom"/>
</dbReference>
<dbReference type="GO" id="GO:0000139">
    <property type="term" value="C:Golgi membrane"/>
    <property type="evidence" value="ECO:0007669"/>
    <property type="project" value="UniProtKB-SubCell"/>
</dbReference>
<comment type="caution">
    <text evidence="13">The sequence shown here is derived from an EMBL/GenBank/DDBJ whole genome shotgun (WGS) entry which is preliminary data.</text>
</comment>
<dbReference type="PANTHER" id="PTHR47549">
    <property type="entry name" value="GOLGI APPARATUS MEMBRANE PROTEIN TVP38-RELATED"/>
    <property type="match status" value="1"/>
</dbReference>
<dbReference type="GeneID" id="39585848"/>
<feature type="transmembrane region" description="Helical" evidence="11">
    <location>
        <begin position="103"/>
        <end position="122"/>
    </location>
</feature>
<comment type="function">
    <text evidence="1">Golgi membrane protein involved in vesicular trafficking and spindle migration.</text>
</comment>
<reference evidence="13 14" key="1">
    <citation type="submission" date="2018-11" db="EMBL/GenBank/DDBJ databases">
        <title>Genome sequence of Apiotrichum porosum DSM 27194.</title>
        <authorList>
            <person name="Aliyu H."/>
            <person name="Gorte O."/>
            <person name="Ochsenreither K."/>
        </authorList>
    </citation>
    <scope>NUCLEOTIDE SEQUENCE [LARGE SCALE GENOMIC DNA]</scope>
    <source>
        <strain evidence="13 14">DSM 27194</strain>
    </source>
</reference>
<sequence length="352" mass="39182">MTKDYGAIVKTVPASDESDFYCSGMSGVSGLSGFSSSATSRSSSPGGGSRTPLLSHQHRTSRTQADDEDLDELTAAERREYERGLLTWDRASNWRFWIRREWIGWYALGLLLMVGVSLVAVFHRQIIHHLMPFVYDVRGVPFGWIVPIGVIAVLSFPPLFGNEIVLLLTGLVWGFKRGSAIVAAGTLIGELASFTVFRTCCRKRASRFSRQSLNYACLSRVIEEGGLFVAWLVRLSAVPTHVSTVIFAVCGLDYPRFISALLLSLPKQLIAVYVGVVVTDEKAGDEDRILSDVVLGVTIMITLLALWDLNRRMLRVRKRVFLEMREDLKRHGVHEPPPPGTPEPECESEERA</sequence>
<feature type="transmembrane region" description="Helical" evidence="11">
    <location>
        <begin position="180"/>
        <end position="201"/>
    </location>
</feature>
<accession>A0A427XK41</accession>
<evidence type="ECO:0000256" key="1">
    <source>
        <dbReference type="ARBA" id="ARBA00002978"/>
    </source>
</evidence>
<dbReference type="Pfam" id="PF09335">
    <property type="entry name" value="VTT_dom"/>
    <property type="match status" value="1"/>
</dbReference>
<evidence type="ECO:0000256" key="8">
    <source>
        <dbReference type="ARBA" id="ARBA00023034"/>
    </source>
</evidence>
<keyword evidence="9 11" id="KW-0472">Membrane</keyword>
<protein>
    <recommendedName>
        <fullName evidence="4">Golgi apparatus membrane protein TVP38</fullName>
    </recommendedName>
    <alternativeName>
        <fullName evidence="5">Golgi apparatus membrane protein tvp38</fullName>
    </alternativeName>
</protein>
<evidence type="ECO:0000256" key="7">
    <source>
        <dbReference type="ARBA" id="ARBA00022989"/>
    </source>
</evidence>
<keyword evidence="6 11" id="KW-0812">Transmembrane</keyword>
<evidence type="ECO:0000256" key="6">
    <source>
        <dbReference type="ARBA" id="ARBA00022692"/>
    </source>
</evidence>
<evidence type="ECO:0000256" key="11">
    <source>
        <dbReference type="SAM" id="Phobius"/>
    </source>
</evidence>
<evidence type="ECO:0000256" key="4">
    <source>
        <dbReference type="ARBA" id="ARBA00013533"/>
    </source>
</evidence>
<evidence type="ECO:0000256" key="10">
    <source>
        <dbReference type="SAM" id="MobiDB-lite"/>
    </source>
</evidence>
<dbReference type="EMBL" id="RSCE01000010">
    <property type="protein sequence ID" value="RSH79265.1"/>
    <property type="molecule type" value="Genomic_DNA"/>
</dbReference>
<feature type="transmembrane region" description="Helical" evidence="11">
    <location>
        <begin position="142"/>
        <end position="160"/>
    </location>
</feature>
<dbReference type="RefSeq" id="XP_028474412.1">
    <property type="nucleotide sequence ID" value="XM_028617105.1"/>
</dbReference>
<keyword evidence="7 11" id="KW-1133">Transmembrane helix</keyword>
<feature type="region of interest" description="Disordered" evidence="10">
    <location>
        <begin position="331"/>
        <end position="352"/>
    </location>
</feature>
<evidence type="ECO:0000313" key="13">
    <source>
        <dbReference type="EMBL" id="RSH79265.1"/>
    </source>
</evidence>
<gene>
    <name evidence="13" type="primary">TVP38_1</name>
    <name evidence="13" type="ORF">EHS24_001305</name>
</gene>
<evidence type="ECO:0000313" key="14">
    <source>
        <dbReference type="Proteomes" id="UP000279236"/>
    </source>
</evidence>
<evidence type="ECO:0000256" key="3">
    <source>
        <dbReference type="ARBA" id="ARBA00008640"/>
    </source>
</evidence>
<proteinExistence type="inferred from homology"/>
<dbReference type="OrthoDB" id="166803at2759"/>
<name>A0A427XK41_9TREE</name>
<dbReference type="Proteomes" id="UP000279236">
    <property type="component" value="Unassembled WGS sequence"/>
</dbReference>
<feature type="transmembrane region" description="Helical" evidence="11">
    <location>
        <begin position="289"/>
        <end position="309"/>
    </location>
</feature>
<organism evidence="13 14">
    <name type="scientific">Apiotrichum porosum</name>
    <dbReference type="NCBI Taxonomy" id="105984"/>
    <lineage>
        <taxon>Eukaryota</taxon>
        <taxon>Fungi</taxon>
        <taxon>Dikarya</taxon>
        <taxon>Basidiomycota</taxon>
        <taxon>Agaricomycotina</taxon>
        <taxon>Tremellomycetes</taxon>
        <taxon>Trichosporonales</taxon>
        <taxon>Trichosporonaceae</taxon>
        <taxon>Apiotrichum</taxon>
    </lineage>
</organism>
<dbReference type="PANTHER" id="PTHR47549:SF2">
    <property type="entry name" value="GOLGI APPARATUS MEMBRANE PROTEIN TVP38"/>
    <property type="match status" value="1"/>
</dbReference>
<comment type="subcellular location">
    <subcellularLocation>
        <location evidence="2">Golgi apparatus membrane</location>
        <topology evidence="2">Multi-pass membrane protein</topology>
    </subcellularLocation>
</comment>
<evidence type="ECO:0000256" key="2">
    <source>
        <dbReference type="ARBA" id="ARBA00004653"/>
    </source>
</evidence>
<evidence type="ECO:0000259" key="12">
    <source>
        <dbReference type="Pfam" id="PF09335"/>
    </source>
</evidence>
<comment type="similarity">
    <text evidence="3">Belongs to the TVP38/TMEM64 family.</text>
</comment>
<evidence type="ECO:0000256" key="9">
    <source>
        <dbReference type="ARBA" id="ARBA00023136"/>
    </source>
</evidence>
<dbReference type="STRING" id="105984.A0A427XK41"/>
<keyword evidence="14" id="KW-1185">Reference proteome</keyword>
<dbReference type="InterPro" id="IPR051076">
    <property type="entry name" value="Golgi_membrane_TVP38/TMEM64"/>
</dbReference>
<feature type="region of interest" description="Disordered" evidence="10">
    <location>
        <begin position="36"/>
        <end position="69"/>
    </location>
</feature>
<dbReference type="AlphaFoldDB" id="A0A427XK41"/>
<evidence type="ECO:0000256" key="5">
    <source>
        <dbReference type="ARBA" id="ARBA00020673"/>
    </source>
</evidence>
<keyword evidence="8" id="KW-0333">Golgi apparatus</keyword>